<keyword evidence="1 4" id="KW-0808">Transferase</keyword>
<sequence length="192" mass="21897">MSLPPNEITFVIGAPGSGKGTLCKELSQHHDYYHLSVGDYLRSLVAGEESQLNGLTRSRLQKYLKSRELLPPEEIVAMLQRKIQHDCSQGQKKVLIDGFPRDLNSAKLWDETVRVPDEVLYFDCHKEEAMKRFLFRSRDPGDGDAVFEKRYGEFERNNREIITHYGDIVKTVDTSGGTEVSRKNLLAVLDLQ</sequence>
<dbReference type="GO" id="GO:0006139">
    <property type="term" value="P:nucleobase-containing compound metabolic process"/>
    <property type="evidence" value="ECO:0007669"/>
    <property type="project" value="InterPro"/>
</dbReference>
<gene>
    <name evidence="5" type="ORF">DOTSEDRAFT_126084</name>
</gene>
<evidence type="ECO:0000256" key="3">
    <source>
        <dbReference type="ARBA" id="ARBA00022777"/>
    </source>
</evidence>
<keyword evidence="3 4" id="KW-0418">Kinase</keyword>
<evidence type="ECO:0000256" key="4">
    <source>
        <dbReference type="RuleBase" id="RU003330"/>
    </source>
</evidence>
<dbReference type="OrthoDB" id="442176at2759"/>
<dbReference type="HOGENOM" id="CLU_1403269_0_0_1"/>
<dbReference type="Proteomes" id="UP000016933">
    <property type="component" value="Unassembled WGS sequence"/>
</dbReference>
<evidence type="ECO:0008006" key="7">
    <source>
        <dbReference type="Google" id="ProtNLM"/>
    </source>
</evidence>
<dbReference type="STRING" id="675120.N1PRK7"/>
<dbReference type="AlphaFoldDB" id="N1PRK7"/>
<dbReference type="GO" id="GO:0019205">
    <property type="term" value="F:nucleobase-containing compound kinase activity"/>
    <property type="evidence" value="ECO:0007669"/>
    <property type="project" value="InterPro"/>
</dbReference>
<reference evidence="6" key="1">
    <citation type="journal article" date="2012" name="PLoS Genet.">
        <title>The genomes of the fungal plant pathogens Cladosporium fulvum and Dothistroma septosporum reveal adaptation to different hosts and lifestyles but also signatures of common ancestry.</title>
        <authorList>
            <person name="de Wit P.J.G.M."/>
            <person name="van der Burgt A."/>
            <person name="Oekmen B."/>
            <person name="Stergiopoulos I."/>
            <person name="Abd-Elsalam K.A."/>
            <person name="Aerts A.L."/>
            <person name="Bahkali A.H."/>
            <person name="Beenen H.G."/>
            <person name="Chettri P."/>
            <person name="Cox M.P."/>
            <person name="Datema E."/>
            <person name="de Vries R.P."/>
            <person name="Dhillon B."/>
            <person name="Ganley A.R."/>
            <person name="Griffiths S.A."/>
            <person name="Guo Y."/>
            <person name="Hamelin R.C."/>
            <person name="Henrissat B."/>
            <person name="Kabir M.S."/>
            <person name="Jashni M.K."/>
            <person name="Kema G."/>
            <person name="Klaubauf S."/>
            <person name="Lapidus A."/>
            <person name="Levasseur A."/>
            <person name="Lindquist E."/>
            <person name="Mehrabi R."/>
            <person name="Ohm R.A."/>
            <person name="Owen T.J."/>
            <person name="Salamov A."/>
            <person name="Schwelm A."/>
            <person name="Schijlen E."/>
            <person name="Sun H."/>
            <person name="van den Burg H.A."/>
            <person name="van Ham R.C.H.J."/>
            <person name="Zhang S."/>
            <person name="Goodwin S.B."/>
            <person name="Grigoriev I.V."/>
            <person name="Collemare J."/>
            <person name="Bradshaw R.E."/>
        </authorList>
    </citation>
    <scope>NUCLEOTIDE SEQUENCE [LARGE SCALE GENOMIC DNA]</scope>
    <source>
        <strain evidence="6">NZE10 / CBS 128990</strain>
    </source>
</reference>
<proteinExistence type="inferred from homology"/>
<dbReference type="EMBL" id="KB446537">
    <property type="protein sequence ID" value="EME46022.1"/>
    <property type="molecule type" value="Genomic_DNA"/>
</dbReference>
<protein>
    <recommendedName>
        <fullName evidence="7">P-loop containing nucleoside triphosphate hydrolase protein</fullName>
    </recommendedName>
</protein>
<organism evidence="5 6">
    <name type="scientific">Dothistroma septosporum (strain NZE10 / CBS 128990)</name>
    <name type="common">Red band needle blight fungus</name>
    <name type="synonym">Mycosphaerella pini</name>
    <dbReference type="NCBI Taxonomy" id="675120"/>
    <lineage>
        <taxon>Eukaryota</taxon>
        <taxon>Fungi</taxon>
        <taxon>Dikarya</taxon>
        <taxon>Ascomycota</taxon>
        <taxon>Pezizomycotina</taxon>
        <taxon>Dothideomycetes</taxon>
        <taxon>Dothideomycetidae</taxon>
        <taxon>Mycosphaerellales</taxon>
        <taxon>Mycosphaerellaceae</taxon>
        <taxon>Dothistroma</taxon>
    </lineage>
</organism>
<dbReference type="Pfam" id="PF00406">
    <property type="entry name" value="ADK"/>
    <property type="match status" value="1"/>
</dbReference>
<reference evidence="5 6" key="2">
    <citation type="journal article" date="2012" name="PLoS Pathog.">
        <title>Diverse lifestyles and strategies of plant pathogenesis encoded in the genomes of eighteen Dothideomycetes fungi.</title>
        <authorList>
            <person name="Ohm R.A."/>
            <person name="Feau N."/>
            <person name="Henrissat B."/>
            <person name="Schoch C.L."/>
            <person name="Horwitz B.A."/>
            <person name="Barry K.W."/>
            <person name="Condon B.J."/>
            <person name="Copeland A.C."/>
            <person name="Dhillon B."/>
            <person name="Glaser F."/>
            <person name="Hesse C.N."/>
            <person name="Kosti I."/>
            <person name="LaButti K."/>
            <person name="Lindquist E.A."/>
            <person name="Lucas S."/>
            <person name="Salamov A.A."/>
            <person name="Bradshaw R.E."/>
            <person name="Ciuffetti L."/>
            <person name="Hamelin R.C."/>
            <person name="Kema G.H.J."/>
            <person name="Lawrence C."/>
            <person name="Scott J.A."/>
            <person name="Spatafora J.W."/>
            <person name="Turgeon B.G."/>
            <person name="de Wit P.J.G.M."/>
            <person name="Zhong S."/>
            <person name="Goodwin S.B."/>
            <person name="Grigoriev I.V."/>
        </authorList>
    </citation>
    <scope>NUCLEOTIDE SEQUENCE [LARGE SCALE GENOMIC DNA]</scope>
    <source>
        <strain evidence="6">NZE10 / CBS 128990</strain>
    </source>
</reference>
<dbReference type="InterPro" id="IPR000850">
    <property type="entry name" value="Adenylat/UMP-CMP_kin"/>
</dbReference>
<evidence type="ECO:0000256" key="1">
    <source>
        <dbReference type="ARBA" id="ARBA00022679"/>
    </source>
</evidence>
<evidence type="ECO:0000313" key="5">
    <source>
        <dbReference type="EMBL" id="EME46022.1"/>
    </source>
</evidence>
<evidence type="ECO:0000256" key="2">
    <source>
        <dbReference type="ARBA" id="ARBA00022741"/>
    </source>
</evidence>
<evidence type="ECO:0000313" key="6">
    <source>
        <dbReference type="Proteomes" id="UP000016933"/>
    </source>
</evidence>
<comment type="similarity">
    <text evidence="4">Belongs to the adenylate kinase family.</text>
</comment>
<dbReference type="eggNOG" id="KOG3079">
    <property type="taxonomic scope" value="Eukaryota"/>
</dbReference>
<accession>N1PRK7</accession>
<dbReference type="CDD" id="cd01428">
    <property type="entry name" value="ADK"/>
    <property type="match status" value="1"/>
</dbReference>
<dbReference type="InterPro" id="IPR027417">
    <property type="entry name" value="P-loop_NTPase"/>
</dbReference>
<keyword evidence="6" id="KW-1185">Reference proteome</keyword>
<dbReference type="HAMAP" id="MF_00235">
    <property type="entry name" value="Adenylate_kinase_Adk"/>
    <property type="match status" value="1"/>
</dbReference>
<keyword evidence="2" id="KW-0547">Nucleotide-binding</keyword>
<dbReference type="Gene3D" id="3.40.50.300">
    <property type="entry name" value="P-loop containing nucleotide triphosphate hydrolases"/>
    <property type="match status" value="1"/>
</dbReference>
<dbReference type="PANTHER" id="PTHR23359">
    <property type="entry name" value="NUCLEOTIDE KINASE"/>
    <property type="match status" value="1"/>
</dbReference>
<dbReference type="SUPFAM" id="SSF52540">
    <property type="entry name" value="P-loop containing nucleoside triphosphate hydrolases"/>
    <property type="match status" value="1"/>
</dbReference>
<dbReference type="GO" id="GO:0005524">
    <property type="term" value="F:ATP binding"/>
    <property type="evidence" value="ECO:0007669"/>
    <property type="project" value="InterPro"/>
</dbReference>
<dbReference type="OMA" id="GRAPNMV"/>
<dbReference type="PRINTS" id="PR00094">
    <property type="entry name" value="ADENYLTKNASE"/>
</dbReference>
<name>N1PRK7_DOTSN</name>